<dbReference type="EMBL" id="BLAL01000047">
    <property type="protein sequence ID" value="GES79987.1"/>
    <property type="molecule type" value="Genomic_DNA"/>
</dbReference>
<dbReference type="AlphaFoldDB" id="A0A8H3QI77"/>
<feature type="coiled-coil region" evidence="1">
    <location>
        <begin position="72"/>
        <end position="106"/>
    </location>
</feature>
<protein>
    <submittedName>
        <fullName evidence="2">Uncharacterized protein</fullName>
    </submittedName>
</protein>
<proteinExistence type="predicted"/>
<dbReference type="Proteomes" id="UP000615446">
    <property type="component" value="Unassembled WGS sequence"/>
</dbReference>
<organism evidence="2 3">
    <name type="scientific">Rhizophagus clarus</name>
    <dbReference type="NCBI Taxonomy" id="94130"/>
    <lineage>
        <taxon>Eukaryota</taxon>
        <taxon>Fungi</taxon>
        <taxon>Fungi incertae sedis</taxon>
        <taxon>Mucoromycota</taxon>
        <taxon>Glomeromycotina</taxon>
        <taxon>Glomeromycetes</taxon>
        <taxon>Glomerales</taxon>
        <taxon>Glomeraceae</taxon>
        <taxon>Rhizophagus</taxon>
    </lineage>
</organism>
<comment type="caution">
    <text evidence="2">The sequence shown here is derived from an EMBL/GenBank/DDBJ whole genome shotgun (WGS) entry which is preliminary data.</text>
</comment>
<keyword evidence="1" id="KW-0175">Coiled coil</keyword>
<evidence type="ECO:0000313" key="3">
    <source>
        <dbReference type="Proteomes" id="UP000615446"/>
    </source>
</evidence>
<gene>
    <name evidence="2" type="ORF">RCL2_000728800</name>
</gene>
<evidence type="ECO:0000313" key="2">
    <source>
        <dbReference type="EMBL" id="GES79987.1"/>
    </source>
</evidence>
<accession>A0A8H3QI77</accession>
<sequence length="274" mass="31941">MSQEVSRGRRSDDDVEMILNTDQETTETFTIRTDTLYSIEDVDNLCHEKVQEAKTTAEKSKKMIEDDRKGKLDKISQLRTDLINTINDANNKINKIYEELKNMSTRSTKEATDVMWDAQSIYNKVHSLFCIVGEYLESGKKSTACTIIWEHAEIYEIVKRIYLKTKKRMKEEEQKVARIHKSNGHIDKILNADQITIEARIDRPCSIETIINLCDVKTQEVNNSATKSLEKVEAEYKERIGQISQYQSELIKQINETKRMINVTNQMVEDFRKF</sequence>
<name>A0A8H3QI77_9GLOM</name>
<evidence type="ECO:0000256" key="1">
    <source>
        <dbReference type="SAM" id="Coils"/>
    </source>
</evidence>
<reference evidence="2" key="1">
    <citation type="submission" date="2019-10" db="EMBL/GenBank/DDBJ databases">
        <title>Conservation and host-specific expression of non-tandemly repeated heterogenous ribosome RNA gene in arbuscular mycorrhizal fungi.</title>
        <authorList>
            <person name="Maeda T."/>
            <person name="Kobayashi Y."/>
            <person name="Nakagawa T."/>
            <person name="Ezawa T."/>
            <person name="Yamaguchi K."/>
            <person name="Bino T."/>
            <person name="Nishimoto Y."/>
            <person name="Shigenobu S."/>
            <person name="Kawaguchi M."/>
        </authorList>
    </citation>
    <scope>NUCLEOTIDE SEQUENCE</scope>
    <source>
        <strain evidence="2">HR1</strain>
    </source>
</reference>